<dbReference type="InterPro" id="IPR050639">
    <property type="entry name" value="SSR_resolvase"/>
</dbReference>
<dbReference type="Pfam" id="PF00239">
    <property type="entry name" value="Resolvase"/>
    <property type="match status" value="1"/>
</dbReference>
<dbReference type="SUPFAM" id="SSF53041">
    <property type="entry name" value="Resolvase-like"/>
    <property type="match status" value="1"/>
</dbReference>
<dbReference type="SMART" id="SM00857">
    <property type="entry name" value="Resolvase"/>
    <property type="match status" value="1"/>
</dbReference>
<dbReference type="Proteomes" id="UP000633365">
    <property type="component" value="Unassembled WGS sequence"/>
</dbReference>
<dbReference type="InterPro" id="IPR006119">
    <property type="entry name" value="Resolv_N"/>
</dbReference>
<name>A0A934WTJ4_9FIRM</name>
<dbReference type="CDD" id="cd00338">
    <property type="entry name" value="Ser_Recombinase"/>
    <property type="match status" value="1"/>
</dbReference>
<gene>
    <name evidence="3" type="ORF">JKK62_13670</name>
</gene>
<dbReference type="GO" id="GO:0000150">
    <property type="term" value="F:DNA strand exchange activity"/>
    <property type="evidence" value="ECO:0007669"/>
    <property type="project" value="InterPro"/>
</dbReference>
<comment type="caution">
    <text evidence="3">The sequence shown here is derived from an EMBL/GenBank/DDBJ whole genome shotgun (WGS) entry which is preliminary data.</text>
</comment>
<dbReference type="EMBL" id="JAEQMG010000145">
    <property type="protein sequence ID" value="MBK6089675.1"/>
    <property type="molecule type" value="Genomic_DNA"/>
</dbReference>
<feature type="domain" description="Recombinase" evidence="2">
    <location>
        <begin position="164"/>
        <end position="290"/>
    </location>
</feature>
<accession>A0A934WTJ4</accession>
<dbReference type="InterPro" id="IPR036162">
    <property type="entry name" value="Resolvase-like_N_sf"/>
</dbReference>
<reference evidence="3" key="1">
    <citation type="submission" date="2021-01" db="EMBL/GenBank/DDBJ databases">
        <title>Genome public.</title>
        <authorList>
            <person name="Liu C."/>
            <person name="Sun Q."/>
        </authorList>
    </citation>
    <scope>NUCLEOTIDE SEQUENCE</scope>
    <source>
        <strain evidence="3">M6</strain>
    </source>
</reference>
<dbReference type="PROSITE" id="PS51736">
    <property type="entry name" value="RECOMBINASES_3"/>
    <property type="match status" value="1"/>
</dbReference>
<dbReference type="Pfam" id="PF07508">
    <property type="entry name" value="Recombinase"/>
    <property type="match status" value="1"/>
</dbReference>
<feature type="domain" description="Resolvase/invertase-type recombinase catalytic" evidence="1">
    <location>
        <begin position="9"/>
        <end position="157"/>
    </location>
</feature>
<dbReference type="PROSITE" id="PS51737">
    <property type="entry name" value="RECOMBINASE_DNA_BIND"/>
    <property type="match status" value="1"/>
</dbReference>
<dbReference type="Gene3D" id="3.90.1750.20">
    <property type="entry name" value="Putative Large Serine Recombinase, Chain B, Domain 2"/>
    <property type="match status" value="1"/>
</dbReference>
<dbReference type="PANTHER" id="PTHR30461">
    <property type="entry name" value="DNA-INVERTASE FROM LAMBDOID PROPHAGE"/>
    <property type="match status" value="1"/>
</dbReference>
<dbReference type="InterPro" id="IPR025827">
    <property type="entry name" value="Zn_ribbon_recom_dom"/>
</dbReference>
<protein>
    <submittedName>
        <fullName evidence="3">Recombinase family protein</fullName>
    </submittedName>
</protein>
<evidence type="ECO:0000259" key="2">
    <source>
        <dbReference type="PROSITE" id="PS51737"/>
    </source>
</evidence>
<evidence type="ECO:0000313" key="3">
    <source>
        <dbReference type="EMBL" id="MBK6089675.1"/>
    </source>
</evidence>
<dbReference type="AlphaFoldDB" id="A0A934WTJ4"/>
<keyword evidence="4" id="KW-1185">Reference proteome</keyword>
<proteinExistence type="predicted"/>
<dbReference type="PANTHER" id="PTHR30461:SF23">
    <property type="entry name" value="DNA RECOMBINASE-RELATED"/>
    <property type="match status" value="1"/>
</dbReference>
<dbReference type="InterPro" id="IPR038109">
    <property type="entry name" value="DNA_bind_recomb_sf"/>
</dbReference>
<dbReference type="InterPro" id="IPR011109">
    <property type="entry name" value="DNA_bind_recombinase_dom"/>
</dbReference>
<dbReference type="Gene3D" id="3.40.50.1390">
    <property type="entry name" value="Resolvase, N-terminal catalytic domain"/>
    <property type="match status" value="1"/>
</dbReference>
<sequence>MKKETEVIRVAAYCRVSTDKLDQANSLESQQRYFNEYIARNPLWELYEIYVDEGITGTNTFKREDFNRMIKDGKDGKFDLIITKEVSRFARNLLDSIAYTRELREYGIRLIFLNDNIDTDQPDHEFRLAMMASLAQEESRKTSERVKWGQRRRMEQGVVFGRDMLGYDVRDGKLIINEEGAEIVRLIYHKYLDEGKGCHVIANELREAGIKTSRFMKEWSYTVILRVLKNEKYCGDLVQQKTYTQSYLSHKKKANKGELDYVIIRDHHEPIIPRERFEAAQRELQRRHDMHYTKNGFANRYALSGKIICAECGATFVHSQKKCPNGTKYENWTCITKNRQGKPRTLENGETVGCDTINLRDTDIKLILKHIISDVMGNREELLDAVLGTVDEVLRVCADKNNVEYFENEIGKVEAKKEKLLDMCLSGDIETSEYKKACERLNAEHAELLGKLSKEKANRDMIADKTQIIAAITEYINALSVGEEWDDIFYRNIIDKIYVHKDRTIDVHLKLIPEKWQAKILKGKAEIEVFEQNQKILQQGGTSVPMSVNVAFSSGSGIANRCDR</sequence>
<evidence type="ECO:0000259" key="1">
    <source>
        <dbReference type="PROSITE" id="PS51736"/>
    </source>
</evidence>
<dbReference type="GO" id="GO:0003677">
    <property type="term" value="F:DNA binding"/>
    <property type="evidence" value="ECO:0007669"/>
    <property type="project" value="InterPro"/>
</dbReference>
<organism evidence="3 4">
    <name type="scientific">Ruminococcus difficilis</name>
    <dbReference type="NCBI Taxonomy" id="2763069"/>
    <lineage>
        <taxon>Bacteria</taxon>
        <taxon>Bacillati</taxon>
        <taxon>Bacillota</taxon>
        <taxon>Clostridia</taxon>
        <taxon>Eubacteriales</taxon>
        <taxon>Oscillospiraceae</taxon>
        <taxon>Ruminococcus</taxon>
    </lineage>
</organism>
<evidence type="ECO:0000313" key="4">
    <source>
        <dbReference type="Proteomes" id="UP000633365"/>
    </source>
</evidence>
<dbReference type="Pfam" id="PF13408">
    <property type="entry name" value="Zn_ribbon_recom"/>
    <property type="match status" value="1"/>
</dbReference>